<dbReference type="GO" id="GO:0009253">
    <property type="term" value="P:peptidoglycan catabolic process"/>
    <property type="evidence" value="ECO:0007669"/>
    <property type="project" value="InterPro"/>
</dbReference>
<comment type="similarity">
    <text evidence="1">Belongs to the N-acetylmuramoyl-L-alanine amidase 2 family.</text>
</comment>
<dbReference type="SMART" id="SM00701">
    <property type="entry name" value="PGRP"/>
    <property type="match status" value="1"/>
</dbReference>
<organism evidence="7 8">
    <name type="scientific">Glossina morsitans morsitans</name>
    <name type="common">Savannah tsetse fly</name>
    <dbReference type="NCBI Taxonomy" id="37546"/>
    <lineage>
        <taxon>Eukaryota</taxon>
        <taxon>Metazoa</taxon>
        <taxon>Ecdysozoa</taxon>
        <taxon>Arthropoda</taxon>
        <taxon>Hexapoda</taxon>
        <taxon>Insecta</taxon>
        <taxon>Pterygota</taxon>
        <taxon>Neoptera</taxon>
        <taxon>Endopterygota</taxon>
        <taxon>Diptera</taxon>
        <taxon>Brachycera</taxon>
        <taxon>Muscomorpha</taxon>
        <taxon>Hippoboscoidea</taxon>
        <taxon>Glossinidae</taxon>
        <taxon>Glossina</taxon>
    </lineage>
</organism>
<dbReference type="EnsemblMetazoa" id="GMOY006094-RB">
    <property type="protein sequence ID" value="GMOY006094-PB"/>
    <property type="gene ID" value="GMOY006094"/>
</dbReference>
<dbReference type="Pfam" id="PF01510">
    <property type="entry name" value="Amidase_2"/>
    <property type="match status" value="1"/>
</dbReference>
<dbReference type="InterPro" id="IPR002502">
    <property type="entry name" value="Amidase_domain"/>
</dbReference>
<accession>A0A905ABH8</accession>
<keyword evidence="8" id="KW-1185">Reference proteome</keyword>
<evidence type="ECO:0000256" key="3">
    <source>
        <dbReference type="ARBA" id="ARBA00022859"/>
    </source>
</evidence>
<dbReference type="InterPro" id="IPR036505">
    <property type="entry name" value="Amidase/PGRP_sf"/>
</dbReference>
<feature type="region of interest" description="Disordered" evidence="4">
    <location>
        <begin position="267"/>
        <end position="304"/>
    </location>
</feature>
<evidence type="ECO:0000256" key="2">
    <source>
        <dbReference type="ARBA" id="ARBA00022588"/>
    </source>
</evidence>
<evidence type="ECO:0000256" key="5">
    <source>
        <dbReference type="SAM" id="Phobius"/>
    </source>
</evidence>
<keyword evidence="2" id="KW-0399">Innate immunity</keyword>
<dbReference type="EMBL" id="CCAG010002142">
    <property type="status" value="NOT_ANNOTATED_CDS"/>
    <property type="molecule type" value="Genomic_DNA"/>
</dbReference>
<dbReference type="Gene3D" id="3.40.80.10">
    <property type="entry name" value="Peptidoglycan recognition protein-like"/>
    <property type="match status" value="1"/>
</dbReference>
<reference evidence="7" key="1">
    <citation type="submission" date="2022-10" db="UniProtKB">
        <authorList>
            <consortium name="EnsemblMetazoa"/>
        </authorList>
    </citation>
    <scope>IDENTIFICATION</scope>
    <source>
        <strain evidence="7">Yale</strain>
    </source>
</reference>
<proteinExistence type="inferred from homology"/>
<protein>
    <recommendedName>
        <fullName evidence="6">Peptidoglycan recognition protein family domain-containing protein</fullName>
    </recommendedName>
</protein>
<dbReference type="AlphaFoldDB" id="A0A905ABH8"/>
<keyword evidence="5" id="KW-1133">Transmembrane helix</keyword>
<keyword evidence="5" id="KW-0812">Transmembrane</keyword>
<feature type="domain" description="Peptidoglycan recognition protein family" evidence="6">
    <location>
        <begin position="374"/>
        <end position="516"/>
    </location>
</feature>
<dbReference type="GO" id="GO:0008745">
    <property type="term" value="F:N-acetylmuramoyl-L-alanine amidase activity"/>
    <property type="evidence" value="ECO:0007669"/>
    <property type="project" value="InterPro"/>
</dbReference>
<evidence type="ECO:0000256" key="4">
    <source>
        <dbReference type="SAM" id="MobiDB-lite"/>
    </source>
</evidence>
<dbReference type="GO" id="GO:0045087">
    <property type="term" value="P:innate immune response"/>
    <property type="evidence" value="ECO:0007669"/>
    <property type="project" value="UniProtKB-KW"/>
</dbReference>
<feature type="transmembrane region" description="Helical" evidence="5">
    <location>
        <begin position="316"/>
        <end position="335"/>
    </location>
</feature>
<evidence type="ECO:0000259" key="6">
    <source>
        <dbReference type="SMART" id="SM00701"/>
    </source>
</evidence>
<keyword evidence="3" id="KW-0391">Immunity</keyword>
<name>A0A905ABH8_GLOMM</name>
<evidence type="ECO:0000313" key="8">
    <source>
        <dbReference type="Proteomes" id="UP000092444"/>
    </source>
</evidence>
<keyword evidence="5" id="KW-0472">Membrane</keyword>
<evidence type="ECO:0000256" key="1">
    <source>
        <dbReference type="ARBA" id="ARBA00007553"/>
    </source>
</evidence>
<dbReference type="InterPro" id="IPR006619">
    <property type="entry name" value="PGRP_domain_met/bac"/>
</dbReference>
<sequence>MREVVNAIAVTPGTSTNSCSISTDSTAIANTNDSVNNLKTCTHYNNNSNHSSTNTYNGRTIEKDNIPDDCDRVNDRDARIVFEDCDGSNIGYNKSNDQLNLDSMNLSHLPTNDHNHSPIVSIRSLDSSIIESDSDVDLTYDDADLEEVNHNGCIVTELNSEMTYPPNHPKIPKINNGLTLINQEITPDSGNASSAAISPLNKLSIIGDELGKAQSLGTTPSSVATAKIGSVAVSNSTDITFGDKHFYEGPVTIQQFLIDNRNKLKQQEEADKTNNMPQHEHENQNGKADTKSNRNNSTASDSPLKPFAFLRDRRKYIVAALLFILPLIICAAIYGRALIDGKSKLTFGTYEDTRVNIPVNSTIGQDNIEGGNVLRIVPRDAWLAQTSVNTLVPLDVPVQRVIIVPTYTSDCNAQSQCTYRVRMIQTFNIESQQNDDIVYNFLIGGDGNIYEGRGWLSKAAAVKGYNDNSITIAFIGTFHDPPAPKVLNIAKLFLAKALRSKKLTADYKIVGANQLDESFALGTGLYKSFESWPHWSQK</sequence>
<dbReference type="SUPFAM" id="SSF55846">
    <property type="entry name" value="N-acetylmuramoyl-L-alanine amidase-like"/>
    <property type="match status" value="1"/>
</dbReference>
<dbReference type="CDD" id="cd06583">
    <property type="entry name" value="PGRP"/>
    <property type="match status" value="1"/>
</dbReference>
<dbReference type="EMBL" id="CCAG010002141">
    <property type="status" value="NOT_ANNOTATED_CDS"/>
    <property type="molecule type" value="Genomic_DNA"/>
</dbReference>
<dbReference type="InterPro" id="IPR015510">
    <property type="entry name" value="PGRP"/>
</dbReference>
<feature type="compositionally biased region" description="Basic and acidic residues" evidence="4">
    <location>
        <begin position="267"/>
        <end position="292"/>
    </location>
</feature>
<dbReference type="GO" id="GO:0008270">
    <property type="term" value="F:zinc ion binding"/>
    <property type="evidence" value="ECO:0007669"/>
    <property type="project" value="InterPro"/>
</dbReference>
<dbReference type="PANTHER" id="PTHR11022:SF41">
    <property type="entry name" value="PEPTIDOGLYCAN-RECOGNITION PROTEIN LC-RELATED"/>
    <property type="match status" value="1"/>
</dbReference>
<dbReference type="PANTHER" id="PTHR11022">
    <property type="entry name" value="PEPTIDOGLYCAN RECOGNITION PROTEIN"/>
    <property type="match status" value="1"/>
</dbReference>
<evidence type="ECO:0000313" key="7">
    <source>
        <dbReference type="EnsemblMetazoa" id="GMOY006094-PB"/>
    </source>
</evidence>
<dbReference type="Proteomes" id="UP000092444">
    <property type="component" value="Unassembled WGS sequence"/>
</dbReference>